<dbReference type="AlphaFoldDB" id="Q69TB5"/>
<keyword evidence="1" id="KW-0378">Hydrolase</keyword>
<reference evidence="2" key="1">
    <citation type="journal article" date="2005" name="Nature">
        <title>The map-based sequence of the rice genome.</title>
        <authorList>
            <consortium name="International rice genome sequencing project (IRGSP)"/>
            <person name="Matsumoto T."/>
            <person name="Wu J."/>
            <person name="Kanamori H."/>
            <person name="Katayose Y."/>
            <person name="Fujisawa M."/>
            <person name="Namiki N."/>
            <person name="Mizuno H."/>
            <person name="Yamamoto K."/>
            <person name="Antonio B.A."/>
            <person name="Baba T."/>
            <person name="Sakata K."/>
            <person name="Nagamura Y."/>
            <person name="Aoki H."/>
            <person name="Arikawa K."/>
            <person name="Arita K."/>
            <person name="Bito T."/>
            <person name="Chiden Y."/>
            <person name="Fujitsuka N."/>
            <person name="Fukunaka R."/>
            <person name="Hamada M."/>
            <person name="Harada C."/>
            <person name="Hayashi A."/>
            <person name="Hijishita S."/>
            <person name="Honda M."/>
            <person name="Hosokawa S."/>
            <person name="Ichikawa Y."/>
            <person name="Idonuma A."/>
            <person name="Iijima M."/>
            <person name="Ikeda M."/>
            <person name="Ikeno M."/>
            <person name="Ito K."/>
            <person name="Ito S."/>
            <person name="Ito T."/>
            <person name="Ito Y."/>
            <person name="Ito Y."/>
            <person name="Iwabuchi A."/>
            <person name="Kamiya K."/>
            <person name="Karasawa W."/>
            <person name="Kurita K."/>
            <person name="Katagiri S."/>
            <person name="Kikuta A."/>
            <person name="Kobayashi H."/>
            <person name="Kobayashi N."/>
            <person name="Machita K."/>
            <person name="Maehara T."/>
            <person name="Masukawa M."/>
            <person name="Mizubayashi T."/>
            <person name="Mukai Y."/>
            <person name="Nagasaki H."/>
            <person name="Nagata Y."/>
            <person name="Naito S."/>
            <person name="Nakashima M."/>
            <person name="Nakama Y."/>
            <person name="Nakamichi Y."/>
            <person name="Nakamura M."/>
            <person name="Meguro A."/>
            <person name="Negishi M."/>
            <person name="Ohta I."/>
            <person name="Ohta T."/>
            <person name="Okamoto M."/>
            <person name="Ono N."/>
            <person name="Saji S."/>
            <person name="Sakaguchi M."/>
            <person name="Sakai K."/>
            <person name="Shibata M."/>
            <person name="Shimokawa T."/>
            <person name="Song J."/>
            <person name="Takazaki Y."/>
            <person name="Terasawa K."/>
            <person name="Tsugane M."/>
            <person name="Tsuji K."/>
            <person name="Ueda S."/>
            <person name="Waki K."/>
            <person name="Yamagata H."/>
            <person name="Yamamoto M."/>
            <person name="Yamamoto S."/>
            <person name="Yamane H."/>
            <person name="Yoshiki S."/>
            <person name="Yoshihara R."/>
            <person name="Yukawa K."/>
            <person name="Zhong H."/>
            <person name="Yano M."/>
            <person name="Yuan Q."/>
            <person name="Ouyang S."/>
            <person name="Liu J."/>
            <person name="Jones K.M."/>
            <person name="Gansberger K."/>
            <person name="Moffat K."/>
            <person name="Hill J."/>
            <person name="Bera J."/>
            <person name="Fadrosh D."/>
            <person name="Jin S."/>
            <person name="Johri S."/>
            <person name="Kim M."/>
            <person name="Overton L."/>
            <person name="Reardon M."/>
            <person name="Tsitrin T."/>
            <person name="Vuong H."/>
            <person name="Weaver B."/>
            <person name="Ciecko A."/>
            <person name="Tallon L."/>
            <person name="Jackson J."/>
            <person name="Pai G."/>
            <person name="Aken S.V."/>
            <person name="Utterback T."/>
            <person name="Reidmuller S."/>
            <person name="Feldblyum T."/>
            <person name="Hsiao J."/>
            <person name="Zismann V."/>
            <person name="Iobst S."/>
            <person name="de Vazeille A.R."/>
            <person name="Buell C.R."/>
            <person name="Ying K."/>
            <person name="Li Y."/>
            <person name="Lu T."/>
            <person name="Huang Y."/>
            <person name="Zhao Q."/>
            <person name="Feng Q."/>
            <person name="Zhang L."/>
            <person name="Zhu J."/>
            <person name="Weng Q."/>
            <person name="Mu J."/>
            <person name="Lu Y."/>
            <person name="Fan D."/>
            <person name="Liu Y."/>
            <person name="Guan J."/>
            <person name="Zhang Y."/>
            <person name="Yu S."/>
            <person name="Liu X."/>
            <person name="Zhang Y."/>
            <person name="Hong G."/>
            <person name="Han B."/>
            <person name="Choisne N."/>
            <person name="Demange N."/>
            <person name="Orjeda G."/>
            <person name="Samain S."/>
            <person name="Cattolico L."/>
            <person name="Pelletier E."/>
            <person name="Couloux A."/>
            <person name="Segurens B."/>
            <person name="Wincker P."/>
            <person name="D'Hont A."/>
            <person name="Scarpelli C."/>
            <person name="Weissenbach J."/>
            <person name="Salanoubat M."/>
            <person name="Quetier F."/>
            <person name="Yu Y."/>
            <person name="Kim H.R."/>
            <person name="Rambo T."/>
            <person name="Currie J."/>
            <person name="Collura K."/>
            <person name="Luo M."/>
            <person name="Yang T."/>
            <person name="Ammiraju J.S.S."/>
            <person name="Engler F."/>
            <person name="Soderlund C."/>
            <person name="Wing R.A."/>
            <person name="Palmer L.E."/>
            <person name="de la Bastide M."/>
            <person name="Spiegel L."/>
            <person name="Nascimento L."/>
            <person name="Zutavern T."/>
            <person name="O'Shaughnessy A."/>
            <person name="Dike S."/>
            <person name="Dedhia N."/>
            <person name="Preston R."/>
            <person name="Balija V."/>
            <person name="McCombie W.R."/>
            <person name="Chow T."/>
            <person name="Chen H."/>
            <person name="Chung M."/>
            <person name="Chen C."/>
            <person name="Shaw J."/>
            <person name="Wu H."/>
            <person name="Hsiao K."/>
            <person name="Chao Y."/>
            <person name="Chu M."/>
            <person name="Cheng C."/>
            <person name="Hour A."/>
            <person name="Lee P."/>
            <person name="Lin S."/>
            <person name="Lin Y."/>
            <person name="Liou J."/>
            <person name="Liu S."/>
            <person name="Hsing Y."/>
            <person name="Raghuvanshi S."/>
            <person name="Mohanty A."/>
            <person name="Bharti A.K."/>
            <person name="Gaur A."/>
            <person name="Gupta V."/>
            <person name="Kumar D."/>
            <person name="Ravi V."/>
            <person name="Vij S."/>
            <person name="Kapur A."/>
            <person name="Khurana P."/>
            <person name="Khurana P."/>
            <person name="Khurana J.P."/>
            <person name="Tyagi A.K."/>
            <person name="Gaikwad K."/>
            <person name="Singh A."/>
            <person name="Dalal V."/>
            <person name="Srivastava S."/>
            <person name="Dixit A."/>
            <person name="Pal A.K."/>
            <person name="Ghazi I.A."/>
            <person name="Yadav M."/>
            <person name="Pandit A."/>
            <person name="Bhargava A."/>
            <person name="Sureshbabu K."/>
            <person name="Batra K."/>
            <person name="Sharma T.R."/>
            <person name="Mohapatra T."/>
            <person name="Singh N.K."/>
            <person name="Messing J."/>
            <person name="Nelson A.B."/>
            <person name="Fuks G."/>
            <person name="Kavchok S."/>
            <person name="Keizer G."/>
            <person name="Linton E."/>
            <person name="Llaca V."/>
            <person name="Song R."/>
            <person name="Tanyolac B."/>
            <person name="Young S."/>
            <person name="Ho-Il K."/>
            <person name="Hahn J.H."/>
            <person name="Sangsakoo G."/>
            <person name="Vanavichit A."/>
            <person name="de Mattos Luiz.A.T."/>
            <person name="Zimmer P.D."/>
            <person name="Malone G."/>
            <person name="Dellagostin O."/>
            <person name="de Oliveira A.C."/>
            <person name="Bevan M."/>
            <person name="Bancroft I."/>
            <person name="Minx P."/>
            <person name="Cordum H."/>
            <person name="Wilson R."/>
            <person name="Cheng Z."/>
            <person name="Jin W."/>
            <person name="Jiang J."/>
            <person name="Leong S.A."/>
            <person name="Iwama H."/>
            <person name="Gojobori T."/>
            <person name="Itoh T."/>
            <person name="Niimura Y."/>
            <person name="Fujii Y."/>
            <person name="Habara T."/>
            <person name="Sakai H."/>
            <person name="Sato Y."/>
            <person name="Wilson G."/>
            <person name="Kumar K."/>
            <person name="McCouch S."/>
            <person name="Juretic N."/>
            <person name="Hoen D."/>
            <person name="Wright S."/>
            <person name="Bruskiewich R."/>
            <person name="Bureau T."/>
            <person name="Miyao A."/>
            <person name="Hirochika H."/>
            <person name="Nishikawa T."/>
            <person name="Kadowaki K."/>
            <person name="Sugiura M."/>
            <person name="Burr B."/>
            <person name="Sasaki T."/>
        </authorList>
    </citation>
    <scope>NUCLEOTIDE SEQUENCE [LARGE SCALE GENOMIC DNA]</scope>
    <source>
        <strain evidence="2">cv. Nipponbare</strain>
    </source>
</reference>
<keyword evidence="1" id="KW-0645">Protease</keyword>
<organism evidence="1 2">
    <name type="scientific">Oryza sativa subsp. japonica</name>
    <name type="common">Rice</name>
    <dbReference type="NCBI Taxonomy" id="39947"/>
    <lineage>
        <taxon>Eukaryota</taxon>
        <taxon>Viridiplantae</taxon>
        <taxon>Streptophyta</taxon>
        <taxon>Embryophyta</taxon>
        <taxon>Tracheophyta</taxon>
        <taxon>Spermatophyta</taxon>
        <taxon>Magnoliopsida</taxon>
        <taxon>Liliopsida</taxon>
        <taxon>Poales</taxon>
        <taxon>Poaceae</taxon>
        <taxon>BOP clade</taxon>
        <taxon>Oryzoideae</taxon>
        <taxon>Oryzeae</taxon>
        <taxon>Oryzinae</taxon>
        <taxon>Oryza</taxon>
        <taxon>Oryza sativa</taxon>
    </lineage>
</organism>
<proteinExistence type="predicted"/>
<protein>
    <submittedName>
        <fullName evidence="1">Ulp1 protease-like</fullName>
    </submittedName>
</protein>
<evidence type="ECO:0000313" key="2">
    <source>
        <dbReference type="Proteomes" id="UP000000763"/>
    </source>
</evidence>
<gene>
    <name evidence="1" type="primary">P0592C05.18</name>
</gene>
<dbReference type="EMBL" id="AP004756">
    <property type="protein sequence ID" value="BAD33209.1"/>
    <property type="molecule type" value="Genomic_DNA"/>
</dbReference>
<dbReference type="Proteomes" id="UP000000763">
    <property type="component" value="Chromosome 9"/>
</dbReference>
<reference evidence="2" key="2">
    <citation type="journal article" date="2008" name="Nucleic Acids Res.">
        <title>The rice annotation project database (RAP-DB): 2008 update.</title>
        <authorList>
            <consortium name="The rice annotation project (RAP)"/>
        </authorList>
    </citation>
    <scope>GENOME REANNOTATION</scope>
    <source>
        <strain evidence="2">cv. Nipponbare</strain>
    </source>
</reference>
<name>Q69TB5_ORYSJ</name>
<dbReference type="GO" id="GO:0008233">
    <property type="term" value="F:peptidase activity"/>
    <property type="evidence" value="ECO:0007669"/>
    <property type="project" value="UniProtKB-KW"/>
</dbReference>
<accession>Q69TB5</accession>
<dbReference type="GO" id="GO:0006508">
    <property type="term" value="P:proteolysis"/>
    <property type="evidence" value="ECO:0007669"/>
    <property type="project" value="UniProtKB-KW"/>
</dbReference>
<sequence length="255" mass="28258">MDFGNKLLDDFGCGEIQPVQVHLPTRSEPSSSSTTWSIKIIQASSSAAYQKVSDRLISNEYAASCDYHLVLDQRCSDSSITSTPTKLTSDTQYRQVFYPEIPYHKRHLALKPVLMSLYAVLTRPPRNLRELRLGTPRADKTLSDPSETKDHVRSGRVRVLTVKGLRALSFENDSPTIRLGARESAPCLYGSTPKSTKASTTNVDKAPSQTLRLLDHSRTGSSTVSDSVGRELEEEGYPVVDYESDLQTAMSTTVR</sequence>
<evidence type="ECO:0000313" key="1">
    <source>
        <dbReference type="EMBL" id="BAD33209.1"/>
    </source>
</evidence>